<sequence>MVKNDIFLRSKLIEAGLESALFDENTTKNDFYSAFYILDKDLNLLYSRKFDEASDITVDNMPWLNDAYPGKFIISNRIYKNKRIKGIYIAYGLKNGNKILVQVNQNLLQSRVDVDYDERIKAYTYLVDKYGNFSRDKFYREFDRPLFDPYISLGEQFKEDKIIYSLKYMNFYLISYMKEYNIFVITASTKHFQIFMQFLLVWLSLICFVGFSIFWFMDAKFIKGKVLPAINSLKDSLDGNEEEIKQGLNVIEFEDIRKGINKLKLETIRATDEMEKYKSRFGYIFEQSFLKIVVYDAYAGDIVDASNAFLHSFGYTKDEIIKLNLSDLIDGDFALFMQTKQDAQNSDVSFKIKLKTKDGNVREGFLQESQVKLRDARLNFMLIREPDEGKITQKDDDALNDYTFLSPNVIAEALKDDPFSITRSTKNIDAIFKVSQDEKLINLKNLLSPESLDEFVTSVLTEAKNFFENGSQNSEISIIANMQTNENRKAPFKVKVKFVGSNDGEDQRIMYFFNDLSDVSKLQEKYDIELKQFQVILWASEALVFSWDKKSDTLYIPNAIAKSLGYTLSGDMSVNFERAKTIFVDEFTSFKNFFDLIKKDDEYNGEVRLYRADKEIIYVKIRARAISFENNQASVIKGTMQDLSMQNSFFTYQDLLAKIFSYSKEQIVMLDDELRVVDANDAFFDTFNAKKDEIFLDRICSRDIASLKTGLKDIRNEILLSLKKEGYWQGLVYDVQSKNRLEVISVSALLNAFSEHEGYLLLASSANDERYNKEYLEFIAYHDPLTGLPNRFLLFNKLESFLKQVNKGIKIAAFYVDFDDFKSVNDGYGHQVGDKLLVEVSKKIDEIFPKQGVFARIGGDEFIGIASYENLGEIYETADNILRIAKEKNSIEEGDIKLSVSVGISLSRDALSADDLLERADWAMYQAKLDGKNKYYLFNAKKDNYFKNEYRDGSKILKAIEAGEMFLLYQPEVDIKTGKIISFEAFIRWKNGDKVLKPSDFLPLTKASKAAIAIALFALKNALKARELWLKEGIDAKVRVNLGIKKLLTAEFFEKFKEILKDENLDASGLIIDIVDAANGANLDDVSNYIDAYKELGVSFSLDDFASYSGSIEALGMLKANRFNVDKRFCKQIFSSKEALETMRMIRYISSTFKLDAMIKNIEDKSIFEIFLGFGFTRFQGRFFATELSLDEAVKFKFILPSYSDVKDYQNDENYEILYKIVGTKELMYRVINSLKRDNKISLRLKKEIVNYKNNIKKIDVNLAEILDGIISKEEKEDIVNLAKDAIKLSDSVLKLNGDHNE</sequence>
<dbReference type="PANTHER" id="PTHR44757">
    <property type="entry name" value="DIGUANYLATE CYCLASE DGCP"/>
    <property type="match status" value="1"/>
</dbReference>
<feature type="domain" description="GGDEF" evidence="3">
    <location>
        <begin position="809"/>
        <end position="940"/>
    </location>
</feature>
<dbReference type="PANTHER" id="PTHR44757:SF2">
    <property type="entry name" value="BIOFILM ARCHITECTURE MAINTENANCE PROTEIN MBAA"/>
    <property type="match status" value="1"/>
</dbReference>
<dbReference type="SUPFAM" id="SSF141868">
    <property type="entry name" value="EAL domain-like"/>
    <property type="match status" value="1"/>
</dbReference>
<gene>
    <name evidence="4" type="ORF">CVS89_08390</name>
</gene>
<dbReference type="PROSITE" id="PS50883">
    <property type="entry name" value="EAL"/>
    <property type="match status" value="1"/>
</dbReference>
<dbReference type="SMART" id="SM00267">
    <property type="entry name" value="GGDEF"/>
    <property type="match status" value="1"/>
</dbReference>
<keyword evidence="1" id="KW-1133">Transmembrane helix</keyword>
<evidence type="ECO:0000256" key="1">
    <source>
        <dbReference type="SAM" id="Phobius"/>
    </source>
</evidence>
<dbReference type="NCBIfam" id="TIGR00229">
    <property type="entry name" value="sensory_box"/>
    <property type="match status" value="1"/>
</dbReference>
<dbReference type="Pfam" id="PF13426">
    <property type="entry name" value="PAS_9"/>
    <property type="match status" value="2"/>
</dbReference>
<dbReference type="PROSITE" id="PS50887">
    <property type="entry name" value="GGDEF"/>
    <property type="match status" value="1"/>
</dbReference>
<dbReference type="InterPro" id="IPR035919">
    <property type="entry name" value="EAL_sf"/>
</dbReference>
<dbReference type="InterPro" id="IPR052155">
    <property type="entry name" value="Biofilm_reg_signaling"/>
</dbReference>
<dbReference type="InterPro" id="IPR043128">
    <property type="entry name" value="Rev_trsase/Diguanyl_cyclase"/>
</dbReference>
<reference evidence="4 5" key="2">
    <citation type="journal article" date="2020" name="Microb. Genom.">
        <title>Analysis of complete Campylobacter concisus genomes identifies genomospecies features, secretion systems and novel plasmids and their association with severe ulcerative colitis.</title>
        <authorList>
            <person name="Liu F."/>
            <person name="Chen S."/>
            <person name="Luu L.D.W."/>
            <person name="Lee S.A."/>
            <person name="Tay A.C.Y."/>
            <person name="Wu R."/>
            <person name="Riordan S.M."/>
            <person name="Lan R."/>
            <person name="Liu L."/>
            <person name="Zhang L."/>
        </authorList>
    </citation>
    <scope>NUCLEOTIDE SEQUENCE [LARGE SCALE GENOMIC DNA]</scope>
    <source>
        <strain evidence="4 5">H16O-S1</strain>
    </source>
</reference>
<dbReference type="CDD" id="cd00130">
    <property type="entry name" value="PAS"/>
    <property type="match status" value="1"/>
</dbReference>
<evidence type="ECO:0000313" key="4">
    <source>
        <dbReference type="EMBL" id="QPH98258.1"/>
    </source>
</evidence>
<dbReference type="Pfam" id="PF00990">
    <property type="entry name" value="GGDEF"/>
    <property type="match status" value="1"/>
</dbReference>
<dbReference type="InterPro" id="IPR000014">
    <property type="entry name" value="PAS"/>
</dbReference>
<dbReference type="SMART" id="SM00052">
    <property type="entry name" value="EAL"/>
    <property type="match status" value="1"/>
</dbReference>
<keyword evidence="1" id="KW-0812">Transmembrane</keyword>
<feature type="domain" description="EAL" evidence="2">
    <location>
        <begin position="949"/>
        <end position="1201"/>
    </location>
</feature>
<evidence type="ECO:0000259" key="3">
    <source>
        <dbReference type="PROSITE" id="PS50887"/>
    </source>
</evidence>
<dbReference type="Gene3D" id="3.30.70.270">
    <property type="match status" value="1"/>
</dbReference>
<dbReference type="SUPFAM" id="SSF55785">
    <property type="entry name" value="PYP-like sensor domain (PAS domain)"/>
    <property type="match status" value="2"/>
</dbReference>
<evidence type="ECO:0000259" key="2">
    <source>
        <dbReference type="PROSITE" id="PS50883"/>
    </source>
</evidence>
<dbReference type="InterPro" id="IPR035965">
    <property type="entry name" value="PAS-like_dom_sf"/>
</dbReference>
<dbReference type="Gene3D" id="3.20.20.450">
    <property type="entry name" value="EAL domain"/>
    <property type="match status" value="1"/>
</dbReference>
<proteinExistence type="predicted"/>
<protein>
    <submittedName>
        <fullName evidence="4">Diguanylate cyclase</fullName>
    </submittedName>
</protein>
<dbReference type="NCBIfam" id="TIGR00254">
    <property type="entry name" value="GGDEF"/>
    <property type="match status" value="1"/>
</dbReference>
<organism evidence="4 5">
    <name type="scientific">Campylobacter concisus</name>
    <dbReference type="NCBI Taxonomy" id="199"/>
    <lineage>
        <taxon>Bacteria</taxon>
        <taxon>Pseudomonadati</taxon>
        <taxon>Campylobacterota</taxon>
        <taxon>Epsilonproteobacteria</taxon>
        <taxon>Campylobacterales</taxon>
        <taxon>Campylobacteraceae</taxon>
        <taxon>Campylobacter</taxon>
    </lineage>
</organism>
<feature type="transmembrane region" description="Helical" evidence="1">
    <location>
        <begin position="198"/>
        <end position="217"/>
    </location>
</feature>
<dbReference type="Gene3D" id="3.30.450.20">
    <property type="entry name" value="PAS domain"/>
    <property type="match status" value="2"/>
</dbReference>
<dbReference type="CDD" id="cd01948">
    <property type="entry name" value="EAL"/>
    <property type="match status" value="1"/>
</dbReference>
<reference evidence="4 5" key="1">
    <citation type="journal article" date="2018" name="Emerg. Microbes Infect.">
        <title>Genomic analysis of oral Campylobacter concisus strains identified a potential bacterial molecular marker associated with active Crohn's disease.</title>
        <authorList>
            <person name="Liu F."/>
            <person name="Ma R."/>
            <person name="Tay C.Y.A."/>
            <person name="Octavia S."/>
            <person name="Lan R."/>
            <person name="Chung H.K.L."/>
            <person name="Riordan S.M."/>
            <person name="Grimm M.C."/>
            <person name="Leong R.W."/>
            <person name="Tanaka M.M."/>
            <person name="Connor S."/>
            <person name="Zhang L."/>
        </authorList>
    </citation>
    <scope>NUCLEOTIDE SEQUENCE [LARGE SCALE GENOMIC DNA]</scope>
    <source>
        <strain evidence="4 5">H16O-S1</strain>
    </source>
</reference>
<dbReference type="InterPro" id="IPR029787">
    <property type="entry name" value="Nucleotide_cyclase"/>
</dbReference>
<dbReference type="InterPro" id="IPR001633">
    <property type="entry name" value="EAL_dom"/>
</dbReference>
<evidence type="ECO:0000313" key="5">
    <source>
        <dbReference type="Proteomes" id="UP000594571"/>
    </source>
</evidence>
<dbReference type="RefSeq" id="WP_159070845.1">
    <property type="nucleotide sequence ID" value="NZ_CP049263.1"/>
</dbReference>
<keyword evidence="1" id="KW-0472">Membrane</keyword>
<dbReference type="EMBL" id="CP049263">
    <property type="protein sequence ID" value="QPH98258.1"/>
    <property type="molecule type" value="Genomic_DNA"/>
</dbReference>
<dbReference type="SMART" id="SM00091">
    <property type="entry name" value="PAS"/>
    <property type="match status" value="2"/>
</dbReference>
<name>A0A7S9S8E0_9BACT</name>
<dbReference type="CDD" id="cd01949">
    <property type="entry name" value="GGDEF"/>
    <property type="match status" value="1"/>
</dbReference>
<dbReference type="Pfam" id="PF00563">
    <property type="entry name" value="EAL"/>
    <property type="match status" value="1"/>
</dbReference>
<dbReference type="Proteomes" id="UP000594571">
    <property type="component" value="Chromosome"/>
</dbReference>
<accession>A0A7S9S8E0</accession>
<dbReference type="InterPro" id="IPR000160">
    <property type="entry name" value="GGDEF_dom"/>
</dbReference>
<dbReference type="SUPFAM" id="SSF55073">
    <property type="entry name" value="Nucleotide cyclase"/>
    <property type="match status" value="1"/>
</dbReference>